<dbReference type="InterPro" id="IPR029030">
    <property type="entry name" value="Caspase-like_dom_sf"/>
</dbReference>
<dbReference type="SUPFAM" id="SSF52129">
    <property type="entry name" value="Caspase-like"/>
    <property type="match status" value="1"/>
</dbReference>
<evidence type="ECO:0000313" key="5">
    <source>
        <dbReference type="EMBL" id="KUK97475.1"/>
    </source>
</evidence>
<reference evidence="5" key="1">
    <citation type="journal article" date="2015" name="MBio">
        <title>Genome-resolved metagenomic analysis reveals roles for candidate phyla and other microbial community members in biogeochemical transformations in oil reservoirs.</title>
        <authorList>
            <person name="Hu P."/>
            <person name="Tom L."/>
            <person name="Singh A."/>
            <person name="Thomas B.C."/>
            <person name="Baker B.J."/>
            <person name="Piceno Y.M."/>
            <person name="Andersen G.L."/>
            <person name="Banfield J.F."/>
        </authorList>
    </citation>
    <scope>NUCLEOTIDE SEQUENCE [LARGE SCALE GENOMIC DNA]</scope>
    <source>
        <strain evidence="5">56_747</strain>
    </source>
</reference>
<dbReference type="InterPro" id="IPR029031">
    <property type="entry name" value="Gingipain_N_sf"/>
</dbReference>
<dbReference type="GO" id="GO:0004197">
    <property type="term" value="F:cysteine-type endopeptidase activity"/>
    <property type="evidence" value="ECO:0007669"/>
    <property type="project" value="InterPro"/>
</dbReference>
<evidence type="ECO:0000259" key="2">
    <source>
        <dbReference type="Pfam" id="PF01364"/>
    </source>
</evidence>
<dbReference type="InterPro" id="IPR038490">
    <property type="entry name" value="Gingipain_propep_sf"/>
</dbReference>
<reference evidence="6 7" key="2">
    <citation type="journal article" date="2015" name="MBio">
        <title>Genome-Resolved Metagenomic Analysis Reveals Roles for Candidate Phyla and Other Microbial Community Members in Biogeochemical Transformations in Oil Reservoirs.</title>
        <authorList>
            <person name="Hu P."/>
            <person name="Tom L."/>
            <person name="Singh A."/>
            <person name="Thomas B.C."/>
            <person name="Baker B.J."/>
            <person name="Piceno Y.M."/>
            <person name="Andersen G.L."/>
            <person name="Banfield J.F."/>
        </authorList>
    </citation>
    <scope>NUCLEOTIDE SEQUENCE [LARGE SCALE GENOMIC DNA]</scope>
    <source>
        <strain evidence="4">57_489</strain>
    </source>
</reference>
<dbReference type="Proteomes" id="UP000057043">
    <property type="component" value="Unassembled WGS sequence"/>
</dbReference>
<dbReference type="InterPro" id="IPR001769">
    <property type="entry name" value="Gingipain"/>
</dbReference>
<dbReference type="Gene3D" id="2.60.40.3800">
    <property type="match status" value="1"/>
</dbReference>
<dbReference type="Pfam" id="PF01364">
    <property type="entry name" value="Peptidase_C25"/>
    <property type="match status" value="1"/>
</dbReference>
<evidence type="ECO:0008006" key="8">
    <source>
        <dbReference type="Google" id="ProtNLM"/>
    </source>
</evidence>
<accession>A0A101ILL4</accession>
<evidence type="ECO:0000313" key="6">
    <source>
        <dbReference type="Proteomes" id="UP000053961"/>
    </source>
</evidence>
<dbReference type="Proteomes" id="UP000053961">
    <property type="component" value="Unassembled WGS sequence"/>
</dbReference>
<dbReference type="Gene3D" id="3.40.50.1460">
    <property type="match status" value="1"/>
</dbReference>
<evidence type="ECO:0000313" key="4">
    <source>
        <dbReference type="EMBL" id="KUK45170.1"/>
    </source>
</evidence>
<sequence>MSKIVTAGLICLLGLSLSFAIGSSALAQGDHRSTNKITLQYLINDPNINRGAVTLTGPDGSGEIYDSVTIPGLTNQINPGEPVLPLKTARILIPYGEEVQEVKVVPGNEKYMGTVSISPGQNSVPMGFTENCTGCNPEENWTAMPELYLLNEETYNSETSYPEAAYSILGVQKKHGYDILYVNLYPIRYIPKTGEAYSYGAFDVEVTTAPRETLDQGLYRGIPEDREEVDMIVDNPEKTATYPTDLAPTGKSLLLDGDYDYVIITNQYLKEAPGPYNFQALAAWKTKKGVEATIVTVEDIYANYRRSFDQDDQEVIREFIKDAYINNHIKYVLLGGDGDGARIGGETWDPIVPARLLYAWAYEPDPDSCFIPKDRVGIASDLYYACLEGDFDSNKNGIFGEPDDSVNLHANVYVGRAPVDNHDELSNFVRKTIAYESTNITDRYLAGVWLVGEYTEPMVYSKADEDDPEDEPRGTATWAWGGDYKDEIKPLFPTDVFYVKILYDRETKGDECDCNKHDWSRTVLIKDINGNYIHAINHMGTSNFCDIVAYVMKMGYNHADALNNTKYFFGYSLAGYAASFDNRDPAGVYLPHDSVLEHFVTAPGGAFAFIGNTRYGLTDLNMNNPDDSPSLKFDHAFWEEMFNAESAKNIGKVNQLSKETFIGDFNDDQGMNLRYCYYGINLLGDPETPFLMPSATIATTEEMPEAAGAEAPVTEEKVTEVPKAAAEAEKVTQISPSLGMPNLFEDGISFDANAFEFGEMEFDFGEGMDLSFGGGMDFGDSMNF</sequence>
<gene>
    <name evidence="4" type="ORF">XD72_0419</name>
    <name evidence="5" type="ORF">XE07_0305</name>
</gene>
<dbReference type="Gene3D" id="3.40.50.10390">
    <property type="entry name" value="Gingipain r, domain 1"/>
    <property type="match status" value="1"/>
</dbReference>
<dbReference type="EMBL" id="LGHB01000002">
    <property type="protein sequence ID" value="KUK97475.1"/>
    <property type="molecule type" value="Genomic_DNA"/>
</dbReference>
<dbReference type="AlphaFoldDB" id="A0A101ILL4"/>
<dbReference type="PATRIC" id="fig|301375.6.peg.1870"/>
<comment type="caution">
    <text evidence="5">The sequence shown here is derived from an EMBL/GenBank/DDBJ whole genome shotgun (WGS) entry which is preliminary data.</text>
</comment>
<evidence type="ECO:0000313" key="7">
    <source>
        <dbReference type="Proteomes" id="UP000057043"/>
    </source>
</evidence>
<name>A0A101ILL4_9EURY</name>
<organism evidence="5 6">
    <name type="scientific">Methanothrix harundinacea</name>
    <dbReference type="NCBI Taxonomy" id="301375"/>
    <lineage>
        <taxon>Archaea</taxon>
        <taxon>Methanobacteriati</taxon>
        <taxon>Methanobacteriota</taxon>
        <taxon>Stenosarchaea group</taxon>
        <taxon>Methanomicrobia</taxon>
        <taxon>Methanotrichales</taxon>
        <taxon>Methanotrichaceae</taxon>
        <taxon>Methanothrix</taxon>
    </lineage>
</organism>
<proteinExistence type="predicted"/>
<dbReference type="InterPro" id="IPR012600">
    <property type="entry name" value="Propeptide_C25"/>
</dbReference>
<evidence type="ECO:0000256" key="1">
    <source>
        <dbReference type="ARBA" id="ARBA00022729"/>
    </source>
</evidence>
<protein>
    <recommendedName>
        <fullName evidence="8">Gingipain domain-containing protein</fullName>
    </recommendedName>
</protein>
<feature type="domain" description="Gingipain propeptide" evidence="3">
    <location>
        <begin position="64"/>
        <end position="216"/>
    </location>
</feature>
<dbReference type="GO" id="GO:0006508">
    <property type="term" value="P:proteolysis"/>
    <property type="evidence" value="ECO:0007669"/>
    <property type="project" value="InterPro"/>
</dbReference>
<dbReference type="Pfam" id="PF08126">
    <property type="entry name" value="Propeptide_C25"/>
    <property type="match status" value="1"/>
</dbReference>
<dbReference type="EMBL" id="LGFT01000007">
    <property type="protein sequence ID" value="KUK45170.1"/>
    <property type="molecule type" value="Genomic_DNA"/>
</dbReference>
<keyword evidence="1" id="KW-0732">Signal</keyword>
<feature type="domain" description="Gingipain" evidence="2">
    <location>
        <begin position="261"/>
        <end position="688"/>
    </location>
</feature>
<evidence type="ECO:0000259" key="3">
    <source>
        <dbReference type="Pfam" id="PF08126"/>
    </source>
</evidence>